<comment type="subcellular location">
    <subcellularLocation>
        <location evidence="1">Nucleus</location>
    </subcellularLocation>
</comment>
<dbReference type="CDD" id="cd00024">
    <property type="entry name" value="CD_CSD"/>
    <property type="match status" value="1"/>
</dbReference>
<keyword evidence="5" id="KW-1185">Reference proteome</keyword>
<evidence type="ECO:0000313" key="5">
    <source>
        <dbReference type="Proteomes" id="UP000035680"/>
    </source>
</evidence>
<dbReference type="STRING" id="75913.A0A0K0F698"/>
<feature type="region of interest" description="Disordered" evidence="3">
    <location>
        <begin position="1"/>
        <end position="26"/>
    </location>
</feature>
<dbReference type="InterPro" id="IPR023780">
    <property type="entry name" value="Chromo_domain"/>
</dbReference>
<dbReference type="InterPro" id="IPR016197">
    <property type="entry name" value="Chromo-like_dom_sf"/>
</dbReference>
<dbReference type="Proteomes" id="UP000035680">
    <property type="component" value="Unassembled WGS sequence"/>
</dbReference>
<feature type="domain" description="Chromo" evidence="4">
    <location>
        <begin position="31"/>
        <end position="82"/>
    </location>
</feature>
<dbReference type="AlphaFoldDB" id="A0A0K0F698"/>
<evidence type="ECO:0000256" key="1">
    <source>
        <dbReference type="ARBA" id="ARBA00004123"/>
    </source>
</evidence>
<dbReference type="GO" id="GO:0005634">
    <property type="term" value="C:nucleus"/>
    <property type="evidence" value="ECO:0007669"/>
    <property type="project" value="UniProtKB-SubCell"/>
</dbReference>
<dbReference type="WBParaSite" id="SVE_0434100.1">
    <property type="protein sequence ID" value="SVE_0434100.1"/>
    <property type="gene ID" value="SVE_0434100"/>
</dbReference>
<evidence type="ECO:0000259" key="4">
    <source>
        <dbReference type="PROSITE" id="PS50013"/>
    </source>
</evidence>
<keyword evidence="2" id="KW-0539">Nucleus</keyword>
<name>A0A0K0F698_STRVS</name>
<dbReference type="PANTHER" id="PTHR22812">
    <property type="entry name" value="CHROMOBOX PROTEIN"/>
    <property type="match status" value="1"/>
</dbReference>
<accession>A0A0K0F698</accession>
<dbReference type="InterPro" id="IPR000953">
    <property type="entry name" value="Chromo/chromo_shadow_dom"/>
</dbReference>
<reference evidence="5" key="1">
    <citation type="submission" date="2014-07" db="EMBL/GenBank/DDBJ databases">
        <authorList>
            <person name="Martin A.A"/>
            <person name="De Silva N."/>
        </authorList>
    </citation>
    <scope>NUCLEOTIDE SEQUENCE</scope>
</reference>
<organism evidence="5 6">
    <name type="scientific">Strongyloides venezuelensis</name>
    <name type="common">Threadworm</name>
    <dbReference type="NCBI Taxonomy" id="75913"/>
    <lineage>
        <taxon>Eukaryota</taxon>
        <taxon>Metazoa</taxon>
        <taxon>Ecdysozoa</taxon>
        <taxon>Nematoda</taxon>
        <taxon>Chromadorea</taxon>
        <taxon>Rhabditida</taxon>
        <taxon>Tylenchina</taxon>
        <taxon>Panagrolaimomorpha</taxon>
        <taxon>Strongyloidoidea</taxon>
        <taxon>Strongyloididae</taxon>
        <taxon>Strongyloides</taxon>
    </lineage>
</organism>
<protein>
    <submittedName>
        <fullName evidence="6">Chromo domain-containing protein</fullName>
    </submittedName>
</protein>
<dbReference type="Gene3D" id="2.40.50.40">
    <property type="match status" value="1"/>
</dbReference>
<dbReference type="SMART" id="SM00298">
    <property type="entry name" value="CHROMO"/>
    <property type="match status" value="1"/>
</dbReference>
<evidence type="ECO:0000256" key="3">
    <source>
        <dbReference type="SAM" id="MobiDB-lite"/>
    </source>
</evidence>
<dbReference type="Pfam" id="PF00385">
    <property type="entry name" value="Chromo"/>
    <property type="match status" value="1"/>
</dbReference>
<proteinExistence type="predicted"/>
<feature type="compositionally biased region" description="Basic and acidic residues" evidence="3">
    <location>
        <begin position="1"/>
        <end position="19"/>
    </location>
</feature>
<sequence length="113" mass="13448">MNKNKEKTAENEVNSKEVETSEGEETGDEVYEVEYIIDVKVANDGTCKYLVKWKNYSHLDNTWEPIENFCDRQCVDDFWEARRKLALKRLKEFDKKFNGKFDTTDFFKGTKEK</sequence>
<evidence type="ECO:0000313" key="6">
    <source>
        <dbReference type="WBParaSite" id="SVE_0434100.1"/>
    </source>
</evidence>
<dbReference type="InterPro" id="IPR051219">
    <property type="entry name" value="Heterochromatin_chromo-domain"/>
</dbReference>
<reference evidence="6" key="2">
    <citation type="submission" date="2015-08" db="UniProtKB">
        <authorList>
            <consortium name="WormBaseParasite"/>
        </authorList>
    </citation>
    <scope>IDENTIFICATION</scope>
</reference>
<evidence type="ECO:0000256" key="2">
    <source>
        <dbReference type="ARBA" id="ARBA00023242"/>
    </source>
</evidence>
<dbReference type="SUPFAM" id="SSF54160">
    <property type="entry name" value="Chromo domain-like"/>
    <property type="match status" value="1"/>
</dbReference>
<dbReference type="PROSITE" id="PS50013">
    <property type="entry name" value="CHROMO_2"/>
    <property type="match status" value="1"/>
</dbReference>